<dbReference type="InterPro" id="IPR010259">
    <property type="entry name" value="S8pro/Inhibitor_I9"/>
</dbReference>
<dbReference type="PANTHER" id="PTHR48222:SF4">
    <property type="entry name" value="PROTEINASE INHIBITOR, PROPEPTIDE"/>
    <property type="match status" value="1"/>
</dbReference>
<gene>
    <name evidence="3" type="ORF">NCGR_LOCUS18541</name>
</gene>
<keyword evidence="4" id="KW-1185">Reference proteome</keyword>
<dbReference type="PANTHER" id="PTHR48222">
    <property type="entry name" value="PROTEINASE INHIBITOR, PROPEPTIDE"/>
    <property type="match status" value="1"/>
</dbReference>
<keyword evidence="1" id="KW-0732">Signal</keyword>
<proteinExistence type="predicted"/>
<sequence>MALIPLSLSLCLSLSYLIAPSSISHCSHYFSRRFVHPHGPARKLTYMTAYSRPGWLDSAYWNIKMLIENKHTQVIDDAVQSAARAALNQFRELAAAAGTFPVGSRARHLSTTTTTTGAKRSSSLDESAVADRAADEFRKADPPAKPRLYIVYLEPTALNKADVDVSKKAAELHHSILSSVVGSEEEATRCMVRSFAYCHAFSAMLTDSRAHAISGLPGVLGASPNTVYRLSTPTMEAKAIMERVRAPNAARRDADQYTYDGS</sequence>
<comment type="caution">
    <text evidence="3">The sequence shown here is derived from an EMBL/GenBank/DDBJ whole genome shotgun (WGS) entry which is preliminary data.</text>
</comment>
<protein>
    <recommendedName>
        <fullName evidence="2">Inhibitor I9 domain-containing protein</fullName>
    </recommendedName>
</protein>
<dbReference type="AlphaFoldDB" id="A0A811NRV4"/>
<organism evidence="3 4">
    <name type="scientific">Miscanthus lutarioriparius</name>
    <dbReference type="NCBI Taxonomy" id="422564"/>
    <lineage>
        <taxon>Eukaryota</taxon>
        <taxon>Viridiplantae</taxon>
        <taxon>Streptophyta</taxon>
        <taxon>Embryophyta</taxon>
        <taxon>Tracheophyta</taxon>
        <taxon>Spermatophyta</taxon>
        <taxon>Magnoliopsida</taxon>
        <taxon>Liliopsida</taxon>
        <taxon>Poales</taxon>
        <taxon>Poaceae</taxon>
        <taxon>PACMAD clade</taxon>
        <taxon>Panicoideae</taxon>
        <taxon>Andropogonodae</taxon>
        <taxon>Andropogoneae</taxon>
        <taxon>Saccharinae</taxon>
        <taxon>Miscanthus</taxon>
    </lineage>
</organism>
<feature type="domain" description="Inhibitor I9" evidence="2">
    <location>
        <begin position="149"/>
        <end position="230"/>
    </location>
</feature>
<name>A0A811NRV4_9POAL</name>
<evidence type="ECO:0000313" key="3">
    <source>
        <dbReference type="EMBL" id="CAD6226865.1"/>
    </source>
</evidence>
<dbReference type="Proteomes" id="UP000604825">
    <property type="component" value="Unassembled WGS sequence"/>
</dbReference>
<dbReference type="EMBL" id="CAJGYO010000004">
    <property type="protein sequence ID" value="CAD6226865.1"/>
    <property type="molecule type" value="Genomic_DNA"/>
</dbReference>
<reference evidence="3" key="1">
    <citation type="submission" date="2020-10" db="EMBL/GenBank/DDBJ databases">
        <authorList>
            <person name="Han B."/>
            <person name="Lu T."/>
            <person name="Zhao Q."/>
            <person name="Huang X."/>
            <person name="Zhao Y."/>
        </authorList>
    </citation>
    <scope>NUCLEOTIDE SEQUENCE</scope>
</reference>
<feature type="chain" id="PRO_5032614244" description="Inhibitor I9 domain-containing protein" evidence="1">
    <location>
        <begin position="27"/>
        <end position="262"/>
    </location>
</feature>
<dbReference type="Pfam" id="PF05922">
    <property type="entry name" value="Inhibitor_I9"/>
    <property type="match status" value="1"/>
</dbReference>
<accession>A0A811NRV4</accession>
<evidence type="ECO:0000256" key="1">
    <source>
        <dbReference type="SAM" id="SignalP"/>
    </source>
</evidence>
<dbReference type="OrthoDB" id="777503at2759"/>
<evidence type="ECO:0000259" key="2">
    <source>
        <dbReference type="Pfam" id="PF05922"/>
    </source>
</evidence>
<evidence type="ECO:0000313" key="4">
    <source>
        <dbReference type="Proteomes" id="UP000604825"/>
    </source>
</evidence>
<dbReference type="InterPro" id="IPR037045">
    <property type="entry name" value="S8pro/Inhibitor_I9_sf"/>
</dbReference>
<feature type="signal peptide" evidence="1">
    <location>
        <begin position="1"/>
        <end position="26"/>
    </location>
</feature>
<dbReference type="Gene3D" id="3.30.70.80">
    <property type="entry name" value="Peptidase S8 propeptide/proteinase inhibitor I9"/>
    <property type="match status" value="1"/>
</dbReference>